<reference evidence="3" key="1">
    <citation type="journal article" date="2017" name="Nat. Ecol. Evol.">
        <title>Genome expansion and lineage-specific genetic innovations in the forest pathogenic fungi Armillaria.</title>
        <authorList>
            <person name="Sipos G."/>
            <person name="Prasanna A.N."/>
            <person name="Walter M.C."/>
            <person name="O'Connor E."/>
            <person name="Balint B."/>
            <person name="Krizsan K."/>
            <person name="Kiss B."/>
            <person name="Hess J."/>
            <person name="Varga T."/>
            <person name="Slot J."/>
            <person name="Riley R."/>
            <person name="Boka B."/>
            <person name="Rigling D."/>
            <person name="Barry K."/>
            <person name="Lee J."/>
            <person name="Mihaltcheva S."/>
            <person name="LaButti K."/>
            <person name="Lipzen A."/>
            <person name="Waldron R."/>
            <person name="Moloney N.M."/>
            <person name="Sperisen C."/>
            <person name="Kredics L."/>
            <person name="Vagvoelgyi C."/>
            <person name="Patrignani A."/>
            <person name="Fitzpatrick D."/>
            <person name="Nagy I."/>
            <person name="Doyle S."/>
            <person name="Anderson J.B."/>
            <person name="Grigoriev I.V."/>
            <person name="Gueldener U."/>
            <person name="Muensterkoetter M."/>
            <person name="Nagy L.G."/>
        </authorList>
    </citation>
    <scope>NUCLEOTIDE SEQUENCE [LARGE SCALE GENOMIC DNA]</scope>
    <source>
        <strain evidence="3">C18/9</strain>
    </source>
</reference>
<organism evidence="2 3">
    <name type="scientific">Armillaria ostoyae</name>
    <name type="common">Armillaria root rot fungus</name>
    <dbReference type="NCBI Taxonomy" id="47428"/>
    <lineage>
        <taxon>Eukaryota</taxon>
        <taxon>Fungi</taxon>
        <taxon>Dikarya</taxon>
        <taxon>Basidiomycota</taxon>
        <taxon>Agaricomycotina</taxon>
        <taxon>Agaricomycetes</taxon>
        <taxon>Agaricomycetidae</taxon>
        <taxon>Agaricales</taxon>
        <taxon>Marasmiineae</taxon>
        <taxon>Physalacriaceae</taxon>
        <taxon>Armillaria</taxon>
    </lineage>
</organism>
<dbReference type="OMA" id="VENHCRI"/>
<accession>A0A284S705</accession>
<sequence length="744" mass="85100">MANLNLPEHIRYRPENIFSVGIIPGPREPNVDQISKYLVPIMDVCVDGWERGFHVSKTASEPVRGRHVDLAVILSINDLPAARKVSGNAGHRSPKCTVCKSSSQELDTCYHEWTPRDVAEMREHAFAWRDATTTTQREKIFKESGVRWLEFWRLPYWDPTQMLVVDSMHCLFEGLVHYHCRRVLRITSDDAHVQDKAFQQAFHYDFIQYNADQVPPQFFIEKEHEIKHISAIHRLLTRPYRMEEEDDNTDDGADEEDDEDVPDDHNAHNNENNNQAGEFLTKASLTCALLGKNVLPLKFVCHTLGLSKISIEIEEGIFKESVAWKKSHFAELLVLWRQRQPHVRADNNSGTNIDTTALHHIQKVIKETATPSWINTVPTNYGEKSAGTIKADEWRTLATIYLPIALVTLWGDEAQVNPVLSDILDHSMALFQAVTVAARYTTTSTRADSYRKFLKEWTDGLRNIHPHTVKHPKRPNIHIAFHIYDFLILFGPFVSWWCFPFERLVGTLQKINTNDRVGGELEATIFQTFTRRANLRHWLRQRRTPPIIVEFKRLFDKAFPPTEGTIQRKEDFEGDDALTKEGEHAYHMHKGVSFSHASTHLGGSMVLYYPTPSSTTLVAGSIQRITTEDKGVFFYIRRQALLPATVFDPFLRYASYPARVFSSAMSDEPEDRVTPSSVRSHAARFNFSKGRAVILDLSRSLSINNPFPIKVRVKLRAGNAEPPLIIIPVADRSSFEHAIYADGF</sequence>
<dbReference type="Proteomes" id="UP000219338">
    <property type="component" value="Unassembled WGS sequence"/>
</dbReference>
<dbReference type="AlphaFoldDB" id="A0A284S705"/>
<feature type="compositionally biased region" description="Acidic residues" evidence="1">
    <location>
        <begin position="243"/>
        <end position="262"/>
    </location>
</feature>
<dbReference type="STRING" id="47428.A0A284S705"/>
<evidence type="ECO:0000256" key="1">
    <source>
        <dbReference type="SAM" id="MobiDB-lite"/>
    </source>
</evidence>
<dbReference type="OrthoDB" id="3234349at2759"/>
<dbReference type="InterPro" id="IPR004242">
    <property type="entry name" value="Transposase_21"/>
</dbReference>
<keyword evidence="3" id="KW-1185">Reference proteome</keyword>
<evidence type="ECO:0000313" key="3">
    <source>
        <dbReference type="Proteomes" id="UP000219338"/>
    </source>
</evidence>
<dbReference type="Pfam" id="PF02992">
    <property type="entry name" value="Transposase_21"/>
    <property type="match status" value="1"/>
</dbReference>
<feature type="region of interest" description="Disordered" evidence="1">
    <location>
        <begin position="243"/>
        <end position="274"/>
    </location>
</feature>
<protein>
    <submittedName>
        <fullName evidence="2">Uncharacterized protein</fullName>
    </submittedName>
</protein>
<proteinExistence type="predicted"/>
<dbReference type="PANTHER" id="PTHR46579:SF1">
    <property type="entry name" value="F5_8 TYPE C DOMAIN-CONTAINING PROTEIN"/>
    <property type="match status" value="1"/>
</dbReference>
<gene>
    <name evidence="2" type="ORF">ARMOST_20326</name>
</gene>
<name>A0A284S705_ARMOS</name>
<dbReference type="EMBL" id="FUEG01000038">
    <property type="protein sequence ID" value="SJL16797.1"/>
    <property type="molecule type" value="Genomic_DNA"/>
</dbReference>
<dbReference type="PANTHER" id="PTHR46579">
    <property type="entry name" value="F5/8 TYPE C DOMAIN-CONTAINING PROTEIN-RELATED"/>
    <property type="match status" value="1"/>
</dbReference>
<evidence type="ECO:0000313" key="2">
    <source>
        <dbReference type="EMBL" id="SJL16797.1"/>
    </source>
</evidence>